<keyword evidence="9" id="KW-1185">Reference proteome</keyword>
<keyword evidence="3" id="KW-0805">Transcription regulation</keyword>
<dbReference type="RefSeq" id="WP_096802568.1">
    <property type="nucleotide sequence ID" value="NZ_CP023563.1"/>
</dbReference>
<keyword evidence="2" id="KW-0678">Repressor</keyword>
<evidence type="ECO:0000256" key="5">
    <source>
        <dbReference type="ARBA" id="ARBA00023163"/>
    </source>
</evidence>
<keyword evidence="5" id="KW-0804">Transcription</keyword>
<dbReference type="PANTHER" id="PTHR30363">
    <property type="entry name" value="HTH-TYPE TRANSCRIPTIONAL REGULATOR SRLR-RELATED"/>
    <property type="match status" value="1"/>
</dbReference>
<dbReference type="OrthoDB" id="7688673at2"/>
<evidence type="ECO:0000256" key="4">
    <source>
        <dbReference type="ARBA" id="ARBA00023125"/>
    </source>
</evidence>
<evidence type="ECO:0000259" key="7">
    <source>
        <dbReference type="PROSITE" id="PS51000"/>
    </source>
</evidence>
<keyword evidence="4" id="KW-0238">DNA-binding</keyword>
<dbReference type="Pfam" id="PF00455">
    <property type="entry name" value="DeoRC"/>
    <property type="match status" value="1"/>
</dbReference>
<dbReference type="KEGG" id="brz:CFK38_07795"/>
<accession>A0A291GMI3</accession>
<dbReference type="GO" id="GO:0003677">
    <property type="term" value="F:DNA binding"/>
    <property type="evidence" value="ECO:0007669"/>
    <property type="project" value="UniProtKB-KW"/>
</dbReference>
<feature type="domain" description="HTH deoR-type" evidence="7">
    <location>
        <begin position="3"/>
        <end position="58"/>
    </location>
</feature>
<evidence type="ECO:0000256" key="2">
    <source>
        <dbReference type="ARBA" id="ARBA00022491"/>
    </source>
</evidence>
<dbReference type="InterPro" id="IPR036388">
    <property type="entry name" value="WH-like_DNA-bd_sf"/>
</dbReference>
<evidence type="ECO:0000256" key="3">
    <source>
        <dbReference type="ARBA" id="ARBA00023015"/>
    </source>
</evidence>
<dbReference type="SUPFAM" id="SSF100950">
    <property type="entry name" value="NagB/RpiA/CoA transferase-like"/>
    <property type="match status" value="1"/>
</dbReference>
<dbReference type="Gene3D" id="1.10.10.10">
    <property type="entry name" value="Winged helix-like DNA-binding domain superfamily/Winged helix DNA-binding domain"/>
    <property type="match status" value="1"/>
</dbReference>
<dbReference type="PROSITE" id="PS51000">
    <property type="entry name" value="HTH_DEOR_2"/>
    <property type="match status" value="1"/>
</dbReference>
<proteinExistence type="predicted"/>
<dbReference type="SUPFAM" id="SSF46785">
    <property type="entry name" value="Winged helix' DNA-binding domain"/>
    <property type="match status" value="1"/>
</dbReference>
<dbReference type="Proteomes" id="UP000218165">
    <property type="component" value="Chromosome"/>
</dbReference>
<reference evidence="9" key="1">
    <citation type="submission" date="2017-09" db="EMBL/GenBank/DDBJ databases">
        <title>Brachybacterium sp. VM2412.</title>
        <authorList>
            <person name="Tak E.J."/>
            <person name="Bae J.-W."/>
        </authorList>
    </citation>
    <scope>NUCLEOTIDE SEQUENCE [LARGE SCALE GENOMIC DNA]</scope>
    <source>
        <strain evidence="9">VM2412</strain>
    </source>
</reference>
<dbReference type="InterPro" id="IPR050313">
    <property type="entry name" value="Carb_Metab_HTH_regulators"/>
</dbReference>
<dbReference type="PROSITE" id="PS00894">
    <property type="entry name" value="HTH_DEOR_1"/>
    <property type="match status" value="1"/>
</dbReference>
<dbReference type="SMART" id="SM01134">
    <property type="entry name" value="DeoRC"/>
    <property type="match status" value="1"/>
</dbReference>
<dbReference type="SMART" id="SM00420">
    <property type="entry name" value="HTH_DEOR"/>
    <property type="match status" value="1"/>
</dbReference>
<organism evidence="8 9">
    <name type="scientific">Brachybacterium vulturis</name>
    <dbReference type="NCBI Taxonomy" id="2017484"/>
    <lineage>
        <taxon>Bacteria</taxon>
        <taxon>Bacillati</taxon>
        <taxon>Actinomycetota</taxon>
        <taxon>Actinomycetes</taxon>
        <taxon>Micrococcales</taxon>
        <taxon>Dermabacteraceae</taxon>
        <taxon>Brachybacterium</taxon>
    </lineage>
</organism>
<dbReference type="AlphaFoldDB" id="A0A291GMI3"/>
<evidence type="ECO:0000256" key="6">
    <source>
        <dbReference type="ARBA" id="ARBA00024937"/>
    </source>
</evidence>
<dbReference type="InterPro" id="IPR036390">
    <property type="entry name" value="WH_DNA-bd_sf"/>
</dbReference>
<protein>
    <recommendedName>
        <fullName evidence="1">Lactose phosphotransferase system repressor</fullName>
    </recommendedName>
</protein>
<dbReference type="InterPro" id="IPR001034">
    <property type="entry name" value="DeoR_HTH"/>
</dbReference>
<dbReference type="Gene3D" id="3.40.50.1360">
    <property type="match status" value="1"/>
</dbReference>
<name>A0A291GMI3_9MICO</name>
<comment type="function">
    <text evidence="6">Repressor of the lactose catabolism operon. Galactose-6-phosphate is the inducer.</text>
</comment>
<dbReference type="InterPro" id="IPR037171">
    <property type="entry name" value="NagB/RpiA_transferase-like"/>
</dbReference>
<dbReference type="PANTHER" id="PTHR30363:SF4">
    <property type="entry name" value="GLYCEROL-3-PHOSPHATE REGULON REPRESSOR"/>
    <property type="match status" value="1"/>
</dbReference>
<dbReference type="PRINTS" id="PR00037">
    <property type="entry name" value="HTHLACR"/>
</dbReference>
<gene>
    <name evidence="8" type="ORF">CFK38_07795</name>
</gene>
<dbReference type="EMBL" id="CP023563">
    <property type="protein sequence ID" value="ATG51441.1"/>
    <property type="molecule type" value="Genomic_DNA"/>
</dbReference>
<sequence length="253" mass="27002">MYARERQRRILDALSRTGRVTVTELAAQFEVTTETIRRDLDQLAERALLVRVHGGAVPRRTAEVEPDLTSRRVTNVEAKRRIAVAAAALLPADPQAAVLLDAGSTTAELLPHLSGRRGPVITNAPAIAQGALVHTDLAVHVLPGRVRPTTEAAVGSSTVQALRPLHPEVAFLGCNGVDAEGFMTPDPDEAAVKTAMVRAAGRRVVLADSTKIGARHLVTFAALTDVDVLVTDAELPTELRQRLLDSGIEVHLA</sequence>
<evidence type="ECO:0000313" key="9">
    <source>
        <dbReference type="Proteomes" id="UP000218165"/>
    </source>
</evidence>
<dbReference type="InterPro" id="IPR018356">
    <property type="entry name" value="Tscrpt_reg_HTH_DeoR_CS"/>
</dbReference>
<evidence type="ECO:0000256" key="1">
    <source>
        <dbReference type="ARBA" id="ARBA00021390"/>
    </source>
</evidence>
<dbReference type="GO" id="GO:0003700">
    <property type="term" value="F:DNA-binding transcription factor activity"/>
    <property type="evidence" value="ECO:0007669"/>
    <property type="project" value="InterPro"/>
</dbReference>
<dbReference type="Pfam" id="PF08220">
    <property type="entry name" value="HTH_DeoR"/>
    <property type="match status" value="1"/>
</dbReference>
<dbReference type="InterPro" id="IPR014036">
    <property type="entry name" value="DeoR-like_C"/>
</dbReference>
<evidence type="ECO:0000313" key="8">
    <source>
        <dbReference type="EMBL" id="ATG51441.1"/>
    </source>
</evidence>